<comment type="caution">
    <text evidence="2">The sequence shown here is derived from an EMBL/GenBank/DDBJ whole genome shotgun (WGS) entry which is preliminary data.</text>
</comment>
<name>A0A5D0MG22_9BACT</name>
<dbReference type="AlphaFoldDB" id="A0A5D0MG22"/>
<accession>A0A5D0MG22</accession>
<dbReference type="SUPFAM" id="SSF55781">
    <property type="entry name" value="GAF domain-like"/>
    <property type="match status" value="1"/>
</dbReference>
<dbReference type="Proteomes" id="UP000324143">
    <property type="component" value="Unassembled WGS sequence"/>
</dbReference>
<keyword evidence="3" id="KW-1185">Reference proteome</keyword>
<evidence type="ECO:0000259" key="1">
    <source>
        <dbReference type="Pfam" id="PF01590"/>
    </source>
</evidence>
<gene>
    <name evidence="2" type="ORF">FXF47_04540</name>
</gene>
<dbReference type="Gene3D" id="3.30.450.40">
    <property type="match status" value="1"/>
</dbReference>
<sequence length="231" mass="26871">MNYNITEFNFNIPKAIRDKWQDILNIMAQIIDVPAALIMKVELPDIKVYLSSDVENNPYTPGDSEVLIDSGLYCETVIKKREKLKVPNALEDEEWKNNPDVDLNMISYLGFPIIAPDNKVFGTLCVLDNKTNNYSKLYEKLIKKFKESIESDLQLLKKNHLIREKNKKLNKYISEIKELKGIIPICSNCHKIRDNDGYWQRVEKYIQTHSNAQFSHGVCPECRSKLYPELD</sequence>
<evidence type="ECO:0000313" key="3">
    <source>
        <dbReference type="Proteomes" id="UP000324143"/>
    </source>
</evidence>
<dbReference type="Pfam" id="PF01590">
    <property type="entry name" value="GAF"/>
    <property type="match status" value="1"/>
</dbReference>
<organism evidence="2 3">
    <name type="scientific">Candidatus Mcinerneyibacterium aminivorans</name>
    <dbReference type="NCBI Taxonomy" id="2703815"/>
    <lineage>
        <taxon>Bacteria</taxon>
        <taxon>Candidatus Macinerneyibacteriota</taxon>
        <taxon>Candidatus Mcinerneyibacteria</taxon>
        <taxon>Candidatus Mcinerneyibacteriales</taxon>
        <taxon>Candidatus Mcinerneyibacteriaceae</taxon>
        <taxon>Candidatus Mcinerneyibacterium</taxon>
    </lineage>
</organism>
<evidence type="ECO:0000313" key="2">
    <source>
        <dbReference type="EMBL" id="TYB31362.1"/>
    </source>
</evidence>
<reference evidence="2" key="1">
    <citation type="submission" date="2019-08" db="EMBL/GenBank/DDBJ databases">
        <title>Genomic characterization of a novel candidate phylum (ARYD3) from a high temperature, high salinity tertiary oil reservoir in north central Oklahoma, USA.</title>
        <authorList>
            <person name="Youssef N.H."/>
            <person name="Yadav A."/>
            <person name="Elshahed M.S."/>
        </authorList>
    </citation>
    <scope>NUCLEOTIDE SEQUENCE [LARGE SCALE GENOMIC DNA]</scope>
    <source>
        <strain evidence="2">ARYD3</strain>
    </source>
</reference>
<protein>
    <submittedName>
        <fullName evidence="2">GAF domain-containing protein</fullName>
    </submittedName>
</protein>
<dbReference type="InterPro" id="IPR029016">
    <property type="entry name" value="GAF-like_dom_sf"/>
</dbReference>
<proteinExistence type="predicted"/>
<dbReference type="EMBL" id="VSIX01000037">
    <property type="protein sequence ID" value="TYB31362.1"/>
    <property type="molecule type" value="Genomic_DNA"/>
</dbReference>
<feature type="domain" description="GAF" evidence="1">
    <location>
        <begin position="21"/>
        <end position="135"/>
    </location>
</feature>
<dbReference type="InterPro" id="IPR003018">
    <property type="entry name" value="GAF"/>
</dbReference>